<dbReference type="EMBL" id="LCFI01000002">
    <property type="protein sequence ID" value="KKS90563.1"/>
    <property type="molecule type" value="Genomic_DNA"/>
</dbReference>
<feature type="transmembrane region" description="Helical" evidence="1">
    <location>
        <begin position="218"/>
        <end position="246"/>
    </location>
</feature>
<feature type="transmembrane region" description="Helical" evidence="1">
    <location>
        <begin position="323"/>
        <end position="340"/>
    </location>
</feature>
<evidence type="ECO:0000256" key="1">
    <source>
        <dbReference type="SAM" id="Phobius"/>
    </source>
</evidence>
<feature type="transmembrane region" description="Helical" evidence="1">
    <location>
        <begin position="144"/>
        <end position="163"/>
    </location>
</feature>
<evidence type="ECO:0000313" key="2">
    <source>
        <dbReference type="EMBL" id="KKS90563.1"/>
    </source>
</evidence>
<organism evidence="2 3">
    <name type="scientific">Candidatus Woesebacteria bacterium GW2011_GWA1_43_12</name>
    <dbReference type="NCBI Taxonomy" id="1618557"/>
    <lineage>
        <taxon>Bacteria</taxon>
        <taxon>Candidatus Woeseibacteriota</taxon>
    </lineage>
</organism>
<dbReference type="Proteomes" id="UP000034669">
    <property type="component" value="Unassembled WGS sequence"/>
</dbReference>
<feature type="transmembrane region" description="Helical" evidence="1">
    <location>
        <begin position="347"/>
        <end position="365"/>
    </location>
</feature>
<keyword evidence="1" id="KW-1133">Transmembrane helix</keyword>
<dbReference type="AlphaFoldDB" id="A0A0G1FUT6"/>
<feature type="transmembrane region" description="Helical" evidence="1">
    <location>
        <begin position="195"/>
        <end position="211"/>
    </location>
</feature>
<sequence>MLTVVLAWAIVGYALYLIGVLWDLPSISILAFIFILLSVFSVTLILRAKLIVALIDEVKRLWNDGILERLLITVAIFQLVLNLIGAASPELSFDALWYHLPLPQLYLERGEIWFPRGNLLPSGLPRLAEMWYTLLLSIDRTATMAKFMHLIFGLLSFALIYSLSRKHITRQIALLVAVDWYTMLSVGWLSTTAYTDLYVVVFLLLAVRGLVEKEDYRLGGLLFGLASSVKMIFIVPSVLIAFWIFIQKKPLQTGVKNTLNYTAAVIMVIIPWLSISWIKTGDPIYPLLTYQPESVISAPLSSFLGRLGSFVFAPWQWTFKPDTPISPVYVALIPVFLICWSRWNKTIKAYFILAMILLSGVWFFPQFSNRYLLPGLAVLSVPVAVSIYQLQNRFRKITICFLVISIGINVFARTLASQKFIPFISGEQSKEEFLASNLDLDFGNYIDRGGKIAKLVGSNKVLITDIHNLFYVDFPFDHISWADNPENYRYLLVRKGAKLPSGYEQTKLVYTDVQSEMELYLNE</sequence>
<feature type="transmembrane region" description="Helical" evidence="1">
    <location>
        <begin position="66"/>
        <end position="87"/>
    </location>
</feature>
<proteinExistence type="predicted"/>
<evidence type="ECO:0008006" key="4">
    <source>
        <dbReference type="Google" id="ProtNLM"/>
    </source>
</evidence>
<keyword evidence="1" id="KW-0812">Transmembrane</keyword>
<feature type="transmembrane region" description="Helical" evidence="1">
    <location>
        <begin position="397"/>
        <end position="416"/>
    </location>
</feature>
<name>A0A0G1FUT6_9BACT</name>
<gene>
    <name evidence="2" type="ORF">UV66_C0002G0040</name>
</gene>
<feature type="transmembrane region" description="Helical" evidence="1">
    <location>
        <begin position="371"/>
        <end position="390"/>
    </location>
</feature>
<evidence type="ECO:0000313" key="3">
    <source>
        <dbReference type="Proteomes" id="UP000034669"/>
    </source>
</evidence>
<feature type="transmembrane region" description="Helical" evidence="1">
    <location>
        <begin position="258"/>
        <end position="278"/>
    </location>
</feature>
<protein>
    <recommendedName>
        <fullName evidence="4">Glycosyltransferase RgtA/B/C/D-like domain-containing protein</fullName>
    </recommendedName>
</protein>
<keyword evidence="1" id="KW-0472">Membrane</keyword>
<reference evidence="2 3" key="1">
    <citation type="journal article" date="2015" name="Nature">
        <title>rRNA introns, odd ribosomes, and small enigmatic genomes across a large radiation of phyla.</title>
        <authorList>
            <person name="Brown C.T."/>
            <person name="Hug L.A."/>
            <person name="Thomas B.C."/>
            <person name="Sharon I."/>
            <person name="Castelle C.J."/>
            <person name="Singh A."/>
            <person name="Wilkins M.J."/>
            <person name="Williams K.H."/>
            <person name="Banfield J.F."/>
        </authorList>
    </citation>
    <scope>NUCLEOTIDE SEQUENCE [LARGE SCALE GENOMIC DNA]</scope>
</reference>
<comment type="caution">
    <text evidence="2">The sequence shown here is derived from an EMBL/GenBank/DDBJ whole genome shotgun (WGS) entry which is preliminary data.</text>
</comment>
<feature type="transmembrane region" description="Helical" evidence="1">
    <location>
        <begin position="24"/>
        <end position="46"/>
    </location>
</feature>
<accession>A0A0G1FUT6</accession>